<dbReference type="OrthoDB" id="4361610at2759"/>
<reference evidence="1" key="1">
    <citation type="submission" date="2022-11" db="EMBL/GenBank/DDBJ databases">
        <authorList>
            <person name="Petersen C."/>
        </authorList>
    </citation>
    <scope>NUCLEOTIDE SEQUENCE</scope>
    <source>
        <strain evidence="1">IBT 30069</strain>
    </source>
</reference>
<reference evidence="1" key="2">
    <citation type="journal article" date="2023" name="IMA Fungus">
        <title>Comparative genomic study of the Penicillium genus elucidates a diverse pangenome and 15 lateral gene transfer events.</title>
        <authorList>
            <person name="Petersen C."/>
            <person name="Sorensen T."/>
            <person name="Nielsen M.R."/>
            <person name="Sondergaard T.E."/>
            <person name="Sorensen J.L."/>
            <person name="Fitzpatrick D.A."/>
            <person name="Frisvad J.C."/>
            <person name="Nielsen K.L."/>
        </authorList>
    </citation>
    <scope>NUCLEOTIDE SEQUENCE</scope>
    <source>
        <strain evidence="1">IBT 30069</strain>
    </source>
</reference>
<accession>A0A9W9K631</accession>
<name>A0A9W9K631_9EURO</name>
<comment type="caution">
    <text evidence="1">The sequence shown here is derived from an EMBL/GenBank/DDBJ whole genome shotgun (WGS) entry which is preliminary data.</text>
</comment>
<evidence type="ECO:0000313" key="1">
    <source>
        <dbReference type="EMBL" id="KAJ5094454.1"/>
    </source>
</evidence>
<gene>
    <name evidence="1" type="ORF">N7456_010315</name>
</gene>
<dbReference type="Proteomes" id="UP001149165">
    <property type="component" value="Unassembled WGS sequence"/>
</dbReference>
<sequence>MMDLVATTEPPYIKSIPAAGSLEPSARRLLQAEGANNKYRLPVKNLATLVSLLCRIKLYEQKWDQRNQNIRKLKKNCHYGILEKPSPYEDELVNFLVQPFELDKEGFVTPHAISRGLDLLPNLELSFHQLWAIIFQPPMPKPSHPLVTESLPNSTTGDILRAVSFFVPPIKRIRGAEFHGAREDKRKIMPVSFESIYQSSMQESNIKSALSRIIEIVTESGDDRKPHLILFLEDENQNPGHIPRVMGAFYSAKPKIYNSREHISEEEAHTAETSETPEVHDPPVGLPELLFQLQPDFSLYRLNERENLSRLPFHGFVEGNYCIGDPEASEISLKIDPVTKEATLVANRVATNWNETMYKDVTGDAMNSEKAGEKTHRGIRASFTVAQVAVFEVKGGDVFDPVPGNEDGILHYAY</sequence>
<dbReference type="AlphaFoldDB" id="A0A9W9K631"/>
<keyword evidence="2" id="KW-1185">Reference proteome</keyword>
<proteinExistence type="predicted"/>
<evidence type="ECO:0000313" key="2">
    <source>
        <dbReference type="Proteomes" id="UP001149165"/>
    </source>
</evidence>
<organism evidence="1 2">
    <name type="scientific">Penicillium angulare</name>
    <dbReference type="NCBI Taxonomy" id="116970"/>
    <lineage>
        <taxon>Eukaryota</taxon>
        <taxon>Fungi</taxon>
        <taxon>Dikarya</taxon>
        <taxon>Ascomycota</taxon>
        <taxon>Pezizomycotina</taxon>
        <taxon>Eurotiomycetes</taxon>
        <taxon>Eurotiomycetidae</taxon>
        <taxon>Eurotiales</taxon>
        <taxon>Aspergillaceae</taxon>
        <taxon>Penicillium</taxon>
    </lineage>
</organism>
<dbReference type="EMBL" id="JAPQKH010000006">
    <property type="protein sequence ID" value="KAJ5094454.1"/>
    <property type="molecule type" value="Genomic_DNA"/>
</dbReference>
<protein>
    <submittedName>
        <fullName evidence="1">Uncharacterized protein</fullName>
    </submittedName>
</protein>